<comment type="caution">
    <text evidence="1">The sequence shown here is derived from an EMBL/GenBank/DDBJ whole genome shotgun (WGS) entry which is preliminary data.</text>
</comment>
<reference evidence="1 2" key="1">
    <citation type="submission" date="2019-03" db="EMBL/GenBank/DDBJ databases">
        <title>Seongchinamella monodicae gen. nov., sp. nov., a novel member of the Gammaproteobacteria isolated from a tidal mudflat of beach.</title>
        <authorList>
            <person name="Yang H.G."/>
            <person name="Kang J.W."/>
            <person name="Lee S.D."/>
        </authorList>
    </citation>
    <scope>NUCLEOTIDE SEQUENCE [LARGE SCALE GENOMIC DNA]</scope>
    <source>
        <strain evidence="1 2">GH4-78</strain>
    </source>
</reference>
<evidence type="ECO:0000313" key="1">
    <source>
        <dbReference type="EMBL" id="TDG13960.1"/>
    </source>
</evidence>
<keyword evidence="2" id="KW-1185">Reference proteome</keyword>
<dbReference type="Proteomes" id="UP000295554">
    <property type="component" value="Unassembled WGS sequence"/>
</dbReference>
<dbReference type="InterPro" id="IPR022028">
    <property type="entry name" value="DUF3604"/>
</dbReference>
<protein>
    <submittedName>
        <fullName evidence="1">DUF3604 domain-containing protein</fullName>
    </submittedName>
</protein>
<evidence type="ECO:0000313" key="2">
    <source>
        <dbReference type="Proteomes" id="UP000295554"/>
    </source>
</evidence>
<sequence length="420" mass="46419">MQIFQEIFAGMANSPPSRVEEICGADGATCRNALSGPWQEVQQAAADSYEPGKFTSFVAYELSAGAPEGKGGMMHRNVIFRSDNVPETVFSAFEGTAEELHAWLERECTDDCQVLTIPHNPNFYWGRLYWGRNSDGTPFTEDILQRRARMDRLVEIMQIKGNFEGHYAFNDGTPDIRPGLKPNPTAEAMGMSGDDDPTRLYNPGAITGVWAVRNDRESIWDALYRRETFATSGTRTRIRMFAGYGHDAALLTRSDWQSAAAARGVPQGGDLPGAKAGQAPQLAVWAVRDPLSAPLARLQVIKGWKTASGELKEQTYDIACSDDGKPDPKMHRCPDNGATVNPDTCEISVNKGAAELSSLWTDPDFDPQEDAFYYARVLENPVCRWSRYDAKKAGVEHPADLPATIRERAWSSPVWCTPES</sequence>
<organism evidence="1 2">
    <name type="scientific">Seongchinamella unica</name>
    <dbReference type="NCBI Taxonomy" id="2547392"/>
    <lineage>
        <taxon>Bacteria</taxon>
        <taxon>Pseudomonadati</taxon>
        <taxon>Pseudomonadota</taxon>
        <taxon>Gammaproteobacteria</taxon>
        <taxon>Cellvibrionales</taxon>
        <taxon>Halieaceae</taxon>
        <taxon>Seongchinamella</taxon>
    </lineage>
</organism>
<dbReference type="Pfam" id="PF12228">
    <property type="entry name" value="DUF3604"/>
    <property type="match status" value="2"/>
</dbReference>
<dbReference type="OrthoDB" id="543560at2"/>
<name>A0A4R5LSU9_9GAMM</name>
<dbReference type="AlphaFoldDB" id="A0A4R5LSU9"/>
<accession>A0A4R5LSU9</accession>
<gene>
    <name evidence="1" type="ORF">E2F43_10720</name>
</gene>
<proteinExistence type="predicted"/>
<dbReference type="EMBL" id="SMSE01000002">
    <property type="protein sequence ID" value="TDG13960.1"/>
    <property type="molecule type" value="Genomic_DNA"/>
</dbReference>